<keyword evidence="2" id="KW-1185">Reference proteome</keyword>
<protein>
    <submittedName>
        <fullName evidence="1">Uncharacterized protein</fullName>
    </submittedName>
</protein>
<dbReference type="EMBL" id="MU001501">
    <property type="protein sequence ID" value="KAF2444338.1"/>
    <property type="molecule type" value="Genomic_DNA"/>
</dbReference>
<evidence type="ECO:0000313" key="2">
    <source>
        <dbReference type="Proteomes" id="UP000799764"/>
    </source>
</evidence>
<sequence>MAMASTKQACNSPNRPGRKTRVQLQLQSLHLASRISHLASRISHLASCALRDETSQPYANGKSLPGSLPAACLLLPTKSPSSVAPFWRMLAPYSRNLARALTGPPNVSHLLPCPLYVNPPRRRQPSLFHLFLCPFSAIDGVNSINPPPYPRPAIQLIAREAASCSSPCPSHSLSPWPPGTASALRVCVLASARRLSQDSRRGVESATPSSRPRLRQLPLFPFEPPARVKVSAPASLLFSSGYPFFLLVVDI</sequence>
<proteinExistence type="predicted"/>
<comment type="caution">
    <text evidence="1">The sequence shown here is derived from an EMBL/GenBank/DDBJ whole genome shotgun (WGS) entry which is preliminary data.</text>
</comment>
<reference evidence="1" key="1">
    <citation type="journal article" date="2020" name="Stud. Mycol.">
        <title>101 Dothideomycetes genomes: a test case for predicting lifestyles and emergence of pathogens.</title>
        <authorList>
            <person name="Haridas S."/>
            <person name="Albert R."/>
            <person name="Binder M."/>
            <person name="Bloem J."/>
            <person name="Labutti K."/>
            <person name="Salamov A."/>
            <person name="Andreopoulos B."/>
            <person name="Baker S."/>
            <person name="Barry K."/>
            <person name="Bills G."/>
            <person name="Bluhm B."/>
            <person name="Cannon C."/>
            <person name="Castanera R."/>
            <person name="Culley D."/>
            <person name="Daum C."/>
            <person name="Ezra D."/>
            <person name="Gonzalez J."/>
            <person name="Henrissat B."/>
            <person name="Kuo A."/>
            <person name="Liang C."/>
            <person name="Lipzen A."/>
            <person name="Lutzoni F."/>
            <person name="Magnuson J."/>
            <person name="Mondo S."/>
            <person name="Nolan M."/>
            <person name="Ohm R."/>
            <person name="Pangilinan J."/>
            <person name="Park H.-J."/>
            <person name="Ramirez L."/>
            <person name="Alfaro M."/>
            <person name="Sun H."/>
            <person name="Tritt A."/>
            <person name="Yoshinaga Y."/>
            <person name="Zwiers L.-H."/>
            <person name="Turgeon B."/>
            <person name="Goodwin S."/>
            <person name="Spatafora J."/>
            <person name="Crous P."/>
            <person name="Grigoriev I."/>
        </authorList>
    </citation>
    <scope>NUCLEOTIDE SEQUENCE</scope>
    <source>
        <strain evidence="1">CBS 690.94</strain>
    </source>
</reference>
<gene>
    <name evidence="1" type="ORF">P171DRAFT_31086</name>
</gene>
<dbReference type="Proteomes" id="UP000799764">
    <property type="component" value="Unassembled WGS sequence"/>
</dbReference>
<dbReference type="AlphaFoldDB" id="A0A9P4UCG7"/>
<accession>A0A9P4UCG7</accession>
<evidence type="ECO:0000313" key="1">
    <source>
        <dbReference type="EMBL" id="KAF2444338.1"/>
    </source>
</evidence>
<organism evidence="1 2">
    <name type="scientific">Karstenula rhodostoma CBS 690.94</name>
    <dbReference type="NCBI Taxonomy" id="1392251"/>
    <lineage>
        <taxon>Eukaryota</taxon>
        <taxon>Fungi</taxon>
        <taxon>Dikarya</taxon>
        <taxon>Ascomycota</taxon>
        <taxon>Pezizomycotina</taxon>
        <taxon>Dothideomycetes</taxon>
        <taxon>Pleosporomycetidae</taxon>
        <taxon>Pleosporales</taxon>
        <taxon>Massarineae</taxon>
        <taxon>Didymosphaeriaceae</taxon>
        <taxon>Karstenula</taxon>
    </lineage>
</organism>
<name>A0A9P4UCG7_9PLEO</name>